<dbReference type="EMBL" id="SACK01000008">
    <property type="protein sequence ID" value="RVT98512.1"/>
    <property type="molecule type" value="Genomic_DNA"/>
</dbReference>
<accession>A0A3S2VL21</accession>
<sequence length="166" mass="18823">MQITYYQLIKRARIGILIIIAGLAISGITALPLESELKWLTTHTGGLPLAMQSWLKTVYDAIWYVNMHYPFLSYGTDWLAFAHVMLAVLFIGPYREPVKNIWVLQFGMIACLAIFPLAFIAGNIRGIPFFWQLIDCSFGAIGIIPLYISYKAARKAEYLFQNKLAI</sequence>
<comment type="caution">
    <text evidence="2">The sequence shown here is derived from an EMBL/GenBank/DDBJ whole genome shotgun (WGS) entry which is preliminary data.</text>
</comment>
<reference evidence="2 3" key="1">
    <citation type="submission" date="2019-01" db="EMBL/GenBank/DDBJ databases">
        <authorList>
            <person name="Chen W.-M."/>
        </authorList>
    </citation>
    <scope>NUCLEOTIDE SEQUENCE [LARGE SCALE GENOMIC DNA]</scope>
    <source>
        <strain evidence="2 3">YBJ-36</strain>
    </source>
</reference>
<gene>
    <name evidence="2" type="ORF">EOD41_17145</name>
</gene>
<evidence type="ECO:0000313" key="2">
    <source>
        <dbReference type="EMBL" id="RVT98512.1"/>
    </source>
</evidence>
<keyword evidence="1" id="KW-0472">Membrane</keyword>
<protein>
    <submittedName>
        <fullName evidence="2">Uncharacterized protein</fullName>
    </submittedName>
</protein>
<organism evidence="2 3">
    <name type="scientific">Mucilaginibacter limnophilus</name>
    <dbReference type="NCBI Taxonomy" id="1932778"/>
    <lineage>
        <taxon>Bacteria</taxon>
        <taxon>Pseudomonadati</taxon>
        <taxon>Bacteroidota</taxon>
        <taxon>Sphingobacteriia</taxon>
        <taxon>Sphingobacteriales</taxon>
        <taxon>Sphingobacteriaceae</taxon>
        <taxon>Mucilaginibacter</taxon>
    </lineage>
</organism>
<keyword evidence="1" id="KW-0812">Transmembrane</keyword>
<dbReference type="Proteomes" id="UP000282759">
    <property type="component" value="Unassembled WGS sequence"/>
</dbReference>
<feature type="transmembrane region" description="Helical" evidence="1">
    <location>
        <begin position="103"/>
        <end position="124"/>
    </location>
</feature>
<feature type="transmembrane region" description="Helical" evidence="1">
    <location>
        <begin position="12"/>
        <end position="33"/>
    </location>
</feature>
<name>A0A3S2VL21_9SPHI</name>
<proteinExistence type="predicted"/>
<dbReference type="RefSeq" id="WP_127707178.1">
    <property type="nucleotide sequence ID" value="NZ_SACK01000008.1"/>
</dbReference>
<feature type="transmembrane region" description="Helical" evidence="1">
    <location>
        <begin position="71"/>
        <end position="91"/>
    </location>
</feature>
<keyword evidence="3" id="KW-1185">Reference proteome</keyword>
<dbReference type="OrthoDB" id="190649at2"/>
<keyword evidence="1" id="KW-1133">Transmembrane helix</keyword>
<feature type="transmembrane region" description="Helical" evidence="1">
    <location>
        <begin position="130"/>
        <end position="150"/>
    </location>
</feature>
<dbReference type="AlphaFoldDB" id="A0A3S2VL21"/>
<evidence type="ECO:0000256" key="1">
    <source>
        <dbReference type="SAM" id="Phobius"/>
    </source>
</evidence>
<evidence type="ECO:0000313" key="3">
    <source>
        <dbReference type="Proteomes" id="UP000282759"/>
    </source>
</evidence>